<name>A0ABS4ED97_9FIRM</name>
<comment type="function">
    <text evidence="8">Catalyzes the one-electron reduction of superoxide anion radical to hydrogen peroxide at a nonheme ferrous iron center. Plays a fundamental role in case of oxidative stress via its superoxide detoxification activity.</text>
</comment>
<dbReference type="InterPro" id="IPR051233">
    <property type="entry name" value="Desulfoferrodoxin_SOR"/>
</dbReference>
<dbReference type="InterPro" id="IPR036073">
    <property type="entry name" value="Desulfoferrodoxin_Fe-bd_dom_sf"/>
</dbReference>
<dbReference type="PANTHER" id="PTHR36541:SF1">
    <property type="entry name" value="SUPEROXIDE REDUCTASE-RELATED"/>
    <property type="match status" value="1"/>
</dbReference>
<protein>
    <recommendedName>
        <fullName evidence="3">Desulfoferrodoxin</fullName>
        <ecNumber evidence="2">1.15.1.2</ecNumber>
    </recommendedName>
    <alternativeName>
        <fullName evidence="9">Superoxide reductase</fullName>
    </alternativeName>
</protein>
<dbReference type="GO" id="GO:0050605">
    <property type="term" value="F:superoxide reductase activity"/>
    <property type="evidence" value="ECO:0007669"/>
    <property type="project" value="UniProtKB-EC"/>
</dbReference>
<dbReference type="Proteomes" id="UP000767291">
    <property type="component" value="Unassembled WGS sequence"/>
</dbReference>
<evidence type="ECO:0000259" key="12">
    <source>
        <dbReference type="Pfam" id="PF06397"/>
    </source>
</evidence>
<dbReference type="Pfam" id="PF06397">
    <property type="entry name" value="Desulfoferrod_N"/>
    <property type="match status" value="1"/>
</dbReference>
<dbReference type="NCBIfam" id="TIGR00332">
    <property type="entry name" value="neela_ferrous"/>
    <property type="match status" value="1"/>
</dbReference>
<dbReference type="PANTHER" id="PTHR36541">
    <property type="entry name" value="SUPEROXIDE REDUCTASE-RELATED"/>
    <property type="match status" value="1"/>
</dbReference>
<evidence type="ECO:0000256" key="6">
    <source>
        <dbReference type="ARBA" id="ARBA00022982"/>
    </source>
</evidence>
<dbReference type="InterPro" id="IPR004462">
    <property type="entry name" value="Desulfoferrodoxin_N"/>
</dbReference>
<dbReference type="EC" id="1.15.1.2" evidence="2"/>
<keyword evidence="14" id="KW-1185">Reference proteome</keyword>
<reference evidence="13 14" key="1">
    <citation type="submission" date="2021-03" db="EMBL/GenBank/DDBJ databases">
        <title>Genomic Encyclopedia of Type Strains, Phase IV (KMG-IV): sequencing the most valuable type-strain genomes for metagenomic binning, comparative biology and taxonomic classification.</title>
        <authorList>
            <person name="Goeker M."/>
        </authorList>
    </citation>
    <scope>NUCLEOTIDE SEQUENCE [LARGE SCALE GENOMIC DNA]</scope>
    <source>
        <strain evidence="13 14">DSM 1289</strain>
    </source>
</reference>
<accession>A0ABS4ED97</accession>
<dbReference type="InterPro" id="IPR002742">
    <property type="entry name" value="Desulfoferrodoxin_Fe-bd_dom"/>
</dbReference>
<dbReference type="Gene3D" id="2.20.28.100">
    <property type="entry name" value="Desulphoferrodoxin, N-terminal domain"/>
    <property type="match status" value="1"/>
</dbReference>
<keyword evidence="7" id="KW-0408">Iron</keyword>
<comment type="catalytic activity">
    <reaction evidence="10">
        <text>reduced [rubredoxin] + superoxide + 2 H(+) = oxidized [rubredoxin] + H2O2</text>
        <dbReference type="Rhea" id="RHEA:21324"/>
        <dbReference type="Rhea" id="RHEA-COMP:10302"/>
        <dbReference type="Rhea" id="RHEA-COMP:10303"/>
        <dbReference type="ChEBI" id="CHEBI:15378"/>
        <dbReference type="ChEBI" id="CHEBI:16240"/>
        <dbReference type="ChEBI" id="CHEBI:18421"/>
        <dbReference type="ChEBI" id="CHEBI:29033"/>
        <dbReference type="ChEBI" id="CHEBI:29034"/>
        <dbReference type="EC" id="1.15.1.2"/>
    </reaction>
</comment>
<proteinExistence type="inferred from homology"/>
<dbReference type="InterPro" id="IPR038094">
    <property type="entry name" value="Desulfoferrodoxin_N_sf"/>
</dbReference>
<evidence type="ECO:0000313" key="13">
    <source>
        <dbReference type="EMBL" id="MBP1855861.1"/>
    </source>
</evidence>
<dbReference type="RefSeq" id="WP_027702603.1">
    <property type="nucleotide sequence ID" value="NZ_BAAACS010000019.1"/>
</dbReference>
<evidence type="ECO:0000256" key="2">
    <source>
        <dbReference type="ARBA" id="ARBA00012679"/>
    </source>
</evidence>
<keyword evidence="6" id="KW-0249">Electron transport</keyword>
<evidence type="ECO:0000313" key="14">
    <source>
        <dbReference type="Proteomes" id="UP000767291"/>
    </source>
</evidence>
<evidence type="ECO:0000259" key="11">
    <source>
        <dbReference type="Pfam" id="PF01880"/>
    </source>
</evidence>
<gene>
    <name evidence="13" type="ORF">J2Z43_002262</name>
</gene>
<keyword evidence="5" id="KW-0479">Metal-binding</keyword>
<evidence type="ECO:0000256" key="5">
    <source>
        <dbReference type="ARBA" id="ARBA00022723"/>
    </source>
</evidence>
<evidence type="ECO:0000256" key="4">
    <source>
        <dbReference type="ARBA" id="ARBA00022448"/>
    </source>
</evidence>
<evidence type="ECO:0000256" key="3">
    <source>
        <dbReference type="ARBA" id="ARBA00014839"/>
    </source>
</evidence>
<evidence type="ECO:0000256" key="9">
    <source>
        <dbReference type="ARBA" id="ARBA00031398"/>
    </source>
</evidence>
<organism evidence="13 14">
    <name type="scientific">Metaclostridioides mangenotii</name>
    <dbReference type="NCBI Taxonomy" id="1540"/>
    <lineage>
        <taxon>Bacteria</taxon>
        <taxon>Bacillati</taxon>
        <taxon>Bacillota</taxon>
        <taxon>Clostridia</taxon>
        <taxon>Peptostreptococcales</taxon>
        <taxon>Peptostreptococcaceae</taxon>
        <taxon>Metaclostridioides</taxon>
    </lineage>
</organism>
<evidence type="ECO:0000256" key="8">
    <source>
        <dbReference type="ARBA" id="ARBA00024690"/>
    </source>
</evidence>
<keyword evidence="4" id="KW-0813">Transport</keyword>
<feature type="domain" description="Desulfoferrodoxin ferrous iron-binding" evidence="11">
    <location>
        <begin position="42"/>
        <end position="126"/>
    </location>
</feature>
<sequence>MNQTPKFYFCEACGNIVEMIEDSGIELVCCGDYMQELVPNTTDAANEKHVPVIEVNGNTVKVTVGSTIHPMGDDHHIAWIVLYTEKGCQRKYLDHNGEPVATFELADGDKAVSAYEYCNIHGLWKADV</sequence>
<dbReference type="EMBL" id="JAGGJX010000005">
    <property type="protein sequence ID" value="MBP1855861.1"/>
    <property type="molecule type" value="Genomic_DNA"/>
</dbReference>
<dbReference type="Gene3D" id="2.60.40.730">
    <property type="entry name" value="SOR catalytic domain"/>
    <property type="match status" value="1"/>
</dbReference>
<evidence type="ECO:0000256" key="7">
    <source>
        <dbReference type="ARBA" id="ARBA00023004"/>
    </source>
</evidence>
<dbReference type="Pfam" id="PF01880">
    <property type="entry name" value="Desulfoferrodox"/>
    <property type="match status" value="1"/>
</dbReference>
<dbReference type="SUPFAM" id="SSF57802">
    <property type="entry name" value="Rubredoxin-like"/>
    <property type="match status" value="1"/>
</dbReference>
<comment type="similarity">
    <text evidence="1">Belongs to the desulfoferrodoxin family.</text>
</comment>
<evidence type="ECO:0000256" key="10">
    <source>
        <dbReference type="ARBA" id="ARBA00047448"/>
    </source>
</evidence>
<keyword evidence="13" id="KW-0560">Oxidoreductase</keyword>
<feature type="domain" description="Desulfoferrodoxin N-terminal" evidence="12">
    <location>
        <begin position="7"/>
        <end position="35"/>
    </location>
</feature>
<dbReference type="SUPFAM" id="SSF49367">
    <property type="entry name" value="Superoxide reductase-like"/>
    <property type="match status" value="1"/>
</dbReference>
<evidence type="ECO:0000256" key="1">
    <source>
        <dbReference type="ARBA" id="ARBA00005941"/>
    </source>
</evidence>
<comment type="caution">
    <text evidence="13">The sequence shown here is derived from an EMBL/GenBank/DDBJ whole genome shotgun (WGS) entry which is preliminary data.</text>
</comment>